<dbReference type="OrthoDB" id="5831187at2759"/>
<dbReference type="Proteomes" id="UP000050761">
    <property type="component" value="Unassembled WGS sequence"/>
</dbReference>
<protein>
    <submittedName>
        <fullName evidence="3">Protein kinase domain-containing protein</fullName>
    </submittedName>
</protein>
<proteinExistence type="predicted"/>
<sequence length="147" mass="17030">MEIRDSLCDLGRMEIPRPQFHGMQFVATRGKLGFYKTIRENGSKYGVQIKAQGPRRPILSNDIFLRYKLLSTTKYFLFSLGSIFFTKYLGSCREDGQHWEMGARHPIVTKQSTPRTHARQSGYQSYTSSLNSMPIRYELIVRRVPTS</sequence>
<dbReference type="EMBL" id="UZAH01028851">
    <property type="protein sequence ID" value="VDP02760.1"/>
    <property type="molecule type" value="Genomic_DNA"/>
</dbReference>
<name>A0A3P8AG67_HELPZ</name>
<accession>A0A3P8AG67</accession>
<reference evidence="3" key="2">
    <citation type="submission" date="2019-09" db="UniProtKB">
        <authorList>
            <consortium name="WormBaseParasite"/>
        </authorList>
    </citation>
    <scope>IDENTIFICATION</scope>
</reference>
<evidence type="ECO:0000313" key="1">
    <source>
        <dbReference type="EMBL" id="VDP02760.1"/>
    </source>
</evidence>
<organism evidence="1">
    <name type="scientific">Heligmosomoides polygyrus</name>
    <name type="common">Parasitic roundworm</name>
    <dbReference type="NCBI Taxonomy" id="6339"/>
    <lineage>
        <taxon>Eukaryota</taxon>
        <taxon>Metazoa</taxon>
        <taxon>Ecdysozoa</taxon>
        <taxon>Nematoda</taxon>
        <taxon>Chromadorea</taxon>
        <taxon>Rhabditida</taxon>
        <taxon>Rhabditina</taxon>
        <taxon>Rhabditomorpha</taxon>
        <taxon>Strongyloidea</taxon>
        <taxon>Heligmosomidae</taxon>
        <taxon>Heligmosomoides</taxon>
    </lineage>
</organism>
<reference evidence="1 2" key="1">
    <citation type="submission" date="2018-11" db="EMBL/GenBank/DDBJ databases">
        <authorList>
            <consortium name="Pathogen Informatics"/>
        </authorList>
    </citation>
    <scope>NUCLEOTIDE SEQUENCE [LARGE SCALE GENOMIC DNA]</scope>
</reference>
<evidence type="ECO:0000313" key="2">
    <source>
        <dbReference type="Proteomes" id="UP000050761"/>
    </source>
</evidence>
<evidence type="ECO:0000313" key="3">
    <source>
        <dbReference type="WBParaSite" id="HPBE_0001543801-mRNA-1"/>
    </source>
</evidence>
<dbReference type="WBParaSite" id="HPBE_0001543801-mRNA-1">
    <property type="protein sequence ID" value="HPBE_0001543801-mRNA-1"/>
    <property type="gene ID" value="HPBE_0001543801"/>
</dbReference>
<gene>
    <name evidence="1" type="ORF">HPBE_LOCUS15437</name>
</gene>
<keyword evidence="2" id="KW-1185">Reference proteome</keyword>
<dbReference type="AlphaFoldDB" id="A0A3P8AG67"/>